<feature type="compositionally biased region" description="Basic and acidic residues" evidence="5">
    <location>
        <begin position="1"/>
        <end position="73"/>
    </location>
</feature>
<dbReference type="Gene3D" id="3.20.20.80">
    <property type="entry name" value="Glycosidases"/>
    <property type="match status" value="2"/>
</dbReference>
<dbReference type="Pfam" id="PF00704">
    <property type="entry name" value="Glyco_hydro_18"/>
    <property type="match status" value="1"/>
</dbReference>
<proteinExistence type="predicted"/>
<keyword evidence="2" id="KW-1015">Disulfide bond</keyword>
<dbReference type="InterPro" id="IPR011583">
    <property type="entry name" value="Chitinase_II/V-like_cat"/>
</dbReference>
<feature type="compositionally biased region" description="Basic and acidic residues" evidence="5">
    <location>
        <begin position="308"/>
        <end position="321"/>
    </location>
</feature>
<evidence type="ECO:0000256" key="2">
    <source>
        <dbReference type="ARBA" id="ARBA00023157"/>
    </source>
</evidence>
<keyword evidence="1 4" id="KW-0378">Hydrolase</keyword>
<keyword evidence="8" id="KW-1185">Reference proteome</keyword>
<dbReference type="FunFam" id="3.20.20.80:FF:000007">
    <property type="entry name" value="Acidic mammalian chitinase"/>
    <property type="match status" value="1"/>
</dbReference>
<dbReference type="PROSITE" id="PS51910">
    <property type="entry name" value="GH18_2"/>
    <property type="match status" value="1"/>
</dbReference>
<dbReference type="STRING" id="400727.A0A2T7Q1I0"/>
<evidence type="ECO:0000256" key="4">
    <source>
        <dbReference type="RuleBase" id="RU000489"/>
    </source>
</evidence>
<feature type="compositionally biased region" description="Basic and acidic residues" evidence="5">
    <location>
        <begin position="144"/>
        <end position="223"/>
    </location>
</feature>
<reference evidence="7 8" key="1">
    <citation type="submission" date="2018-04" db="EMBL/GenBank/DDBJ databases">
        <title>The genome of golden apple snail Pomacea canaliculata provides insight into stress tolerance and invasive adaptation.</title>
        <authorList>
            <person name="Liu C."/>
            <person name="Liu B."/>
            <person name="Ren Y."/>
            <person name="Zhang Y."/>
            <person name="Wang H."/>
            <person name="Li S."/>
            <person name="Jiang F."/>
            <person name="Yin L."/>
            <person name="Zhang G."/>
            <person name="Qian W."/>
            <person name="Fan W."/>
        </authorList>
    </citation>
    <scope>NUCLEOTIDE SEQUENCE [LARGE SCALE GENOMIC DNA]</scope>
    <source>
        <strain evidence="7">SZHN2017</strain>
        <tissue evidence="7">Muscle</tissue>
    </source>
</reference>
<dbReference type="Proteomes" id="UP000245119">
    <property type="component" value="Linkage Group LG1"/>
</dbReference>
<dbReference type="GO" id="GO:0005576">
    <property type="term" value="C:extracellular region"/>
    <property type="evidence" value="ECO:0007669"/>
    <property type="project" value="TreeGrafter"/>
</dbReference>
<feature type="compositionally biased region" description="Basic and acidic residues" evidence="5">
    <location>
        <begin position="80"/>
        <end position="137"/>
    </location>
</feature>
<name>A0A2T7Q1I0_POMCA</name>
<dbReference type="OrthoDB" id="76388at2759"/>
<feature type="region of interest" description="Disordered" evidence="5">
    <location>
        <begin position="1"/>
        <end position="321"/>
    </location>
</feature>
<dbReference type="InterPro" id="IPR001579">
    <property type="entry name" value="Glyco_hydro_18_chit_AS"/>
</dbReference>
<dbReference type="PROSITE" id="PS01095">
    <property type="entry name" value="GH18_1"/>
    <property type="match status" value="1"/>
</dbReference>
<organism evidence="7 8">
    <name type="scientific">Pomacea canaliculata</name>
    <name type="common">Golden apple snail</name>
    <dbReference type="NCBI Taxonomy" id="400727"/>
    <lineage>
        <taxon>Eukaryota</taxon>
        <taxon>Metazoa</taxon>
        <taxon>Spiralia</taxon>
        <taxon>Lophotrochozoa</taxon>
        <taxon>Mollusca</taxon>
        <taxon>Gastropoda</taxon>
        <taxon>Caenogastropoda</taxon>
        <taxon>Architaenioglossa</taxon>
        <taxon>Ampullarioidea</taxon>
        <taxon>Ampullariidae</taxon>
        <taxon>Pomacea</taxon>
    </lineage>
</organism>
<dbReference type="GO" id="GO:0005975">
    <property type="term" value="P:carbohydrate metabolic process"/>
    <property type="evidence" value="ECO:0007669"/>
    <property type="project" value="InterPro"/>
</dbReference>
<comment type="caution">
    <text evidence="7">The sequence shown here is derived from an EMBL/GenBank/DDBJ whole genome shotgun (WGS) entry which is preliminary data.</text>
</comment>
<dbReference type="PANTHER" id="PTHR11177:SF317">
    <property type="entry name" value="CHITINASE 12-RELATED"/>
    <property type="match status" value="1"/>
</dbReference>
<dbReference type="GO" id="GO:0004568">
    <property type="term" value="F:chitinase activity"/>
    <property type="evidence" value="ECO:0007669"/>
    <property type="project" value="TreeGrafter"/>
</dbReference>
<evidence type="ECO:0000313" key="8">
    <source>
        <dbReference type="Proteomes" id="UP000245119"/>
    </source>
</evidence>
<sequence>MNERRAKSQEQEPRAKSQEPRAKSQEPRAKSQEPRAKSQEPKPRAKSKSQEPREPRAKSQEPKPRAKSQEPRAKSKPRAKSQEPRAKSQEPRPRAKSQEPKSQEPRARAKSQEQEPRAKSQEPRAKEPRAKSQEPRAKAKPRAKSQEPRAKSQEPRAKSQEPRAKSQEPRAKSQEPRAKSQEPRAKRAKSQEPRAKSQEPRAKSQEPRAKSQEPRAKSQEPRAKSKSQSQEPRAKSKSPKPRAKSQDPRAKSQEPRAKSKSQEPRARAKSHKSQEPRKSQSQEPRAKSTRAKSPRAKSPAQEPSTKSQEPRAKSKSQEPRAGRISEMLRSLPACVAALVAVIVAGQVSASLRRVCYYTNWAQYRNGKGRYVPENVDPFMCTHYIYAFSAFDENNRIRAFEWNDESQPWAIGMYEQFNQLKLKNPALKTLLAVGGWNVGSGPFTQMVATQQSRARFIESAIEFVRKWGFDGLDVDWEYPANRGSPPEDRDNFTFLIKELRAAFESESLSTGRPRLLLSAAVGAGKSKIDTAYNIPALMLYLDFASIMSYDLHGAWETHTGHHTALFPRSDETGDDRYLNVDFAVNYWVQLGAPKEKLNVGLSTYWRTFTLSSTSQTGVRHAEQWRPEHQDREQFVPYVTKGDQWAGGDDVASITTKTCYVKQHGFGGVMVWTPDDDDFSGTSCPEGKYPLMTAIIKELNNPSFANCPGVIPPTDKVPTRPTRKYRPVFFQSEAFNIANSKT</sequence>
<evidence type="ECO:0000256" key="5">
    <source>
        <dbReference type="SAM" id="MobiDB-lite"/>
    </source>
</evidence>
<evidence type="ECO:0000259" key="6">
    <source>
        <dbReference type="PROSITE" id="PS51910"/>
    </source>
</evidence>
<dbReference type="EMBL" id="PZQS01000001">
    <property type="protein sequence ID" value="PVD39531.1"/>
    <property type="molecule type" value="Genomic_DNA"/>
</dbReference>
<feature type="compositionally biased region" description="Basic and acidic residues" evidence="5">
    <location>
        <begin position="244"/>
        <end position="286"/>
    </location>
</feature>
<gene>
    <name evidence="7" type="ORF">C0Q70_02165</name>
</gene>
<dbReference type="AlphaFoldDB" id="A0A2T7Q1I0"/>
<keyword evidence="3 4" id="KW-0326">Glycosidase</keyword>
<dbReference type="GO" id="GO:0006032">
    <property type="term" value="P:chitin catabolic process"/>
    <property type="evidence" value="ECO:0007669"/>
    <property type="project" value="TreeGrafter"/>
</dbReference>
<evidence type="ECO:0000256" key="1">
    <source>
        <dbReference type="ARBA" id="ARBA00022801"/>
    </source>
</evidence>
<dbReference type="InterPro" id="IPR050314">
    <property type="entry name" value="Glycosyl_Hydrlase_18"/>
</dbReference>
<accession>A0A2T7Q1I0</accession>
<dbReference type="SUPFAM" id="SSF51445">
    <property type="entry name" value="(Trans)glycosidases"/>
    <property type="match status" value="1"/>
</dbReference>
<protein>
    <recommendedName>
        <fullName evidence="6">GH18 domain-containing protein</fullName>
    </recommendedName>
</protein>
<dbReference type="InterPro" id="IPR001223">
    <property type="entry name" value="Glyco_hydro18_cat"/>
</dbReference>
<evidence type="ECO:0000256" key="3">
    <source>
        <dbReference type="ARBA" id="ARBA00023295"/>
    </source>
</evidence>
<evidence type="ECO:0000313" key="7">
    <source>
        <dbReference type="EMBL" id="PVD39531.1"/>
    </source>
</evidence>
<dbReference type="CDD" id="cd02872">
    <property type="entry name" value="GH18_chitolectin_chitotriosidase"/>
    <property type="match status" value="1"/>
</dbReference>
<dbReference type="GO" id="GO:0008061">
    <property type="term" value="F:chitin binding"/>
    <property type="evidence" value="ECO:0007669"/>
    <property type="project" value="InterPro"/>
</dbReference>
<dbReference type="SMART" id="SM00636">
    <property type="entry name" value="Glyco_18"/>
    <property type="match status" value="1"/>
</dbReference>
<feature type="domain" description="GH18" evidence="6">
    <location>
        <begin position="351"/>
        <end position="700"/>
    </location>
</feature>
<dbReference type="PANTHER" id="PTHR11177">
    <property type="entry name" value="CHITINASE"/>
    <property type="match status" value="1"/>
</dbReference>
<dbReference type="InterPro" id="IPR017853">
    <property type="entry name" value="GH"/>
</dbReference>